<evidence type="ECO:0008006" key="11">
    <source>
        <dbReference type="Google" id="ProtNLM"/>
    </source>
</evidence>
<evidence type="ECO:0000256" key="2">
    <source>
        <dbReference type="ARBA" id="ARBA00022695"/>
    </source>
</evidence>
<dbReference type="Gene3D" id="3.10.10.10">
    <property type="entry name" value="HIV Type 1 Reverse Transcriptase, subunit A, domain 1"/>
    <property type="match status" value="1"/>
</dbReference>
<keyword evidence="1" id="KW-0808">Transferase</keyword>
<dbReference type="GO" id="GO:0016779">
    <property type="term" value="F:nucleotidyltransferase activity"/>
    <property type="evidence" value="ECO:0007669"/>
    <property type="project" value="UniProtKB-KW"/>
</dbReference>
<evidence type="ECO:0000259" key="8">
    <source>
        <dbReference type="PROSITE" id="PS50878"/>
    </source>
</evidence>
<keyword evidence="2" id="KW-0548">Nucleotidyltransferase</keyword>
<protein>
    <recommendedName>
        <fullName evidence="11">Reverse transcriptase domain-containing protein</fullName>
    </recommendedName>
</protein>
<feature type="region of interest" description="Disordered" evidence="6">
    <location>
        <begin position="717"/>
        <end position="775"/>
    </location>
</feature>
<keyword evidence="10" id="KW-1185">Reference proteome</keyword>
<dbReference type="Gene3D" id="3.30.70.270">
    <property type="match status" value="1"/>
</dbReference>
<dbReference type="EnsemblMetazoa" id="ENSAATROPT014285">
    <property type="protein sequence ID" value="ENSAATROPP013024"/>
    <property type="gene ID" value="ENSAATROPG011588"/>
</dbReference>
<dbReference type="InterPro" id="IPR043128">
    <property type="entry name" value="Rev_trsase/Diguanyl_cyclase"/>
</dbReference>
<dbReference type="GO" id="GO:0071897">
    <property type="term" value="P:DNA biosynthetic process"/>
    <property type="evidence" value="ECO:0007669"/>
    <property type="project" value="UniProtKB-ARBA"/>
</dbReference>
<dbReference type="PANTHER" id="PTHR37984">
    <property type="entry name" value="PROTEIN CBG26694"/>
    <property type="match status" value="1"/>
</dbReference>
<evidence type="ECO:0000256" key="4">
    <source>
        <dbReference type="ARBA" id="ARBA00022759"/>
    </source>
</evidence>
<dbReference type="PANTHER" id="PTHR37984:SF5">
    <property type="entry name" value="PROTEIN NYNRIN-LIKE"/>
    <property type="match status" value="1"/>
</dbReference>
<dbReference type="GO" id="GO:0006508">
    <property type="term" value="P:proteolysis"/>
    <property type="evidence" value="ECO:0007669"/>
    <property type="project" value="InterPro"/>
</dbReference>
<dbReference type="InterPro" id="IPR021109">
    <property type="entry name" value="Peptidase_aspartic_dom_sf"/>
</dbReference>
<dbReference type="SUPFAM" id="SSF50630">
    <property type="entry name" value="Acid proteases"/>
    <property type="match status" value="1"/>
</dbReference>
<feature type="compositionally biased region" description="Polar residues" evidence="6">
    <location>
        <begin position="752"/>
        <end position="766"/>
    </location>
</feature>
<organism evidence="9 10">
    <name type="scientific">Anopheles atroparvus</name>
    <name type="common">European mosquito</name>
    <dbReference type="NCBI Taxonomy" id="41427"/>
    <lineage>
        <taxon>Eukaryota</taxon>
        <taxon>Metazoa</taxon>
        <taxon>Ecdysozoa</taxon>
        <taxon>Arthropoda</taxon>
        <taxon>Hexapoda</taxon>
        <taxon>Insecta</taxon>
        <taxon>Pterygota</taxon>
        <taxon>Neoptera</taxon>
        <taxon>Endopterygota</taxon>
        <taxon>Diptera</taxon>
        <taxon>Nematocera</taxon>
        <taxon>Culicoidea</taxon>
        <taxon>Culicidae</taxon>
        <taxon>Anophelinae</taxon>
        <taxon>Anopheles</taxon>
    </lineage>
</organism>
<evidence type="ECO:0000256" key="3">
    <source>
        <dbReference type="ARBA" id="ARBA00022722"/>
    </source>
</evidence>
<dbReference type="Gene3D" id="2.40.70.10">
    <property type="entry name" value="Acid Proteases"/>
    <property type="match status" value="1"/>
</dbReference>
<dbReference type="Proteomes" id="UP000075880">
    <property type="component" value="Unassembled WGS sequence"/>
</dbReference>
<dbReference type="PROSITE" id="PS50878">
    <property type="entry name" value="RT_POL"/>
    <property type="match status" value="1"/>
</dbReference>
<dbReference type="GO" id="GO:0004190">
    <property type="term" value="F:aspartic-type endopeptidase activity"/>
    <property type="evidence" value="ECO:0007669"/>
    <property type="project" value="InterPro"/>
</dbReference>
<evidence type="ECO:0000256" key="1">
    <source>
        <dbReference type="ARBA" id="ARBA00022679"/>
    </source>
</evidence>
<dbReference type="Pfam" id="PF23309">
    <property type="entry name" value="DUF7083"/>
    <property type="match status" value="1"/>
</dbReference>
<dbReference type="InterPro" id="IPR000477">
    <property type="entry name" value="RT_dom"/>
</dbReference>
<dbReference type="InterPro" id="IPR055510">
    <property type="entry name" value="DUF7083"/>
</dbReference>
<evidence type="ECO:0000256" key="6">
    <source>
        <dbReference type="SAM" id="MobiDB-lite"/>
    </source>
</evidence>
<evidence type="ECO:0000313" key="9">
    <source>
        <dbReference type="EnsemblMetazoa" id="ENSAATROPP013024"/>
    </source>
</evidence>
<reference evidence="9" key="1">
    <citation type="submission" date="2024-04" db="UniProtKB">
        <authorList>
            <consortium name="EnsemblMetazoa"/>
        </authorList>
    </citation>
    <scope>IDENTIFICATION</scope>
    <source>
        <strain evidence="9">EBRO</strain>
    </source>
</reference>
<proteinExistence type="predicted"/>
<feature type="domain" description="Reverse transcriptase" evidence="8">
    <location>
        <begin position="438"/>
        <end position="671"/>
    </location>
</feature>
<dbReference type="InterPro" id="IPR050951">
    <property type="entry name" value="Retrovirus_Pol_polyprotein"/>
</dbReference>
<sequence>MLQMLQLMQQQMAQQQHILATLMQQQGLGQSPQLSSEQVMDSLCSHLREFKYDAEAGTTFAAWFSRYEDLFEKDASRLSDDAKVRLLMRKLGALEHDRYTNFILPKNSRDFSLHETVIKLTDLFGTKESLLHRRYKCLNTYKMQEEDYLAYGCRVNRGVVNFDLRKLTEEQLKCLIFVCGLKTHKDLEIRQRLLARIEYRPETTLEQVTAECQRIINLRHDSAMIERETTEKVYAVHHRNQHHRHDIPKRFSTTSNPSSPCWLCGSLHWARDCTYRSHKCTQCGKIGHKEGHCKTCQTRKKNSRQFQRRRMNARTVIVDVHNVQQRRKYVPLSINGICVRLQLDTASDISVIGRKVWKYIGAPPLSPSSVEAKTASGGALALIGEFSANIIIGEKQQRATIYVAQADLRLLGTDLVEAFALWSMPIDQICNVIHTSKTAKYLQQRFPRLFGGDMGLCTMENVTLQLKEQCRPVFCLKRPVAYAMQEAVDRELDRVQKLGVISPVQFSDWVAPIVVVRKIRICRDYSTGLNAALHPQECPLPLPADIFAKLGNCTHFTQIDLSDAFLQVQVAEQSRSLLTINTHRGLFSYNRLPPGTKVATAAFQQLMDKMLVGIHGVSSYMDDIIIGGRNQKEHDEVLKQTLQRIQDSGFTIRAEKCTFNEKQIRYLGHVIDSNGIRPDPAKVAAIIHMPAPSDISGVRSFLGAIIYYGREASLRRPSAHHSPISPTPHNHTPESPQFAYNPRRQRLHRRNGNSASQHRTALQMSTQRRKAQSQL</sequence>
<evidence type="ECO:0000313" key="10">
    <source>
        <dbReference type="Proteomes" id="UP000075880"/>
    </source>
</evidence>
<keyword evidence="5" id="KW-0378">Hydrolase</keyword>
<evidence type="ECO:0000259" key="7">
    <source>
        <dbReference type="PROSITE" id="PS50175"/>
    </source>
</evidence>
<keyword evidence="4" id="KW-0255">Endonuclease</keyword>
<evidence type="ECO:0000256" key="5">
    <source>
        <dbReference type="ARBA" id="ARBA00022801"/>
    </source>
</evidence>
<dbReference type="Pfam" id="PF00078">
    <property type="entry name" value="RVT_1"/>
    <property type="match status" value="1"/>
</dbReference>
<dbReference type="AlphaFoldDB" id="A0AAG5DQM8"/>
<dbReference type="PROSITE" id="PS50175">
    <property type="entry name" value="ASP_PROT_RETROV"/>
    <property type="match status" value="1"/>
</dbReference>
<dbReference type="SUPFAM" id="SSF56672">
    <property type="entry name" value="DNA/RNA polymerases"/>
    <property type="match status" value="1"/>
</dbReference>
<dbReference type="InterPro" id="IPR001995">
    <property type="entry name" value="Peptidase_A2_cat"/>
</dbReference>
<name>A0AAG5DQM8_ANOAO</name>
<feature type="domain" description="Peptidase A2" evidence="7">
    <location>
        <begin position="339"/>
        <end position="415"/>
    </location>
</feature>
<dbReference type="GO" id="GO:0004519">
    <property type="term" value="F:endonuclease activity"/>
    <property type="evidence" value="ECO:0007669"/>
    <property type="project" value="UniProtKB-KW"/>
</dbReference>
<dbReference type="CDD" id="cd01647">
    <property type="entry name" value="RT_LTR"/>
    <property type="match status" value="1"/>
</dbReference>
<accession>A0AAG5DQM8</accession>
<dbReference type="InterPro" id="IPR043502">
    <property type="entry name" value="DNA/RNA_pol_sf"/>
</dbReference>
<keyword evidence="3" id="KW-0540">Nuclease</keyword>